<dbReference type="PROSITE" id="PS00075">
    <property type="entry name" value="DHFR_1"/>
    <property type="match status" value="1"/>
</dbReference>
<evidence type="ECO:0000256" key="1">
    <source>
        <dbReference type="ARBA" id="ARBA00004903"/>
    </source>
</evidence>
<dbReference type="Gene3D" id="3.40.430.10">
    <property type="entry name" value="Dihydrofolate Reductase, subunit A"/>
    <property type="match status" value="1"/>
</dbReference>
<dbReference type="GO" id="GO:0050661">
    <property type="term" value="F:NADP binding"/>
    <property type="evidence" value="ECO:0007669"/>
    <property type="project" value="InterPro"/>
</dbReference>
<sequence length="164" mass="18099">MLTLIVAHDKNRAIGRQGDIPWRAPEDLAAFQRETVGGALIMGRLTWDSLPRRPLPGRMNIVVTSRAVQDAPSAQTPFEAVGIAEDMGYQRIYGIGGAGIYTALLPLADRLLITEVDLEVEDADTFFPKVASQDWRETGRYALRGNGPLLLQKEYLRAHTAVRA</sequence>
<evidence type="ECO:0000256" key="3">
    <source>
        <dbReference type="ARBA" id="ARBA00022563"/>
    </source>
</evidence>
<evidence type="ECO:0000259" key="6">
    <source>
        <dbReference type="PROSITE" id="PS51330"/>
    </source>
</evidence>
<protein>
    <recommendedName>
        <fullName evidence="2">dihydrofolate reductase</fullName>
        <ecNumber evidence="2">1.5.1.3</ecNumber>
    </recommendedName>
</protein>
<dbReference type="SUPFAM" id="SSF53597">
    <property type="entry name" value="Dihydrofolate reductase-like"/>
    <property type="match status" value="1"/>
</dbReference>
<dbReference type="EC" id="1.5.1.3" evidence="2"/>
<dbReference type="PRINTS" id="PR00070">
    <property type="entry name" value="DHFR"/>
</dbReference>
<proteinExistence type="predicted"/>
<gene>
    <name evidence="7" type="ORF">LCGC14_0043010</name>
</gene>
<dbReference type="GO" id="GO:0006730">
    <property type="term" value="P:one-carbon metabolic process"/>
    <property type="evidence" value="ECO:0007669"/>
    <property type="project" value="UniProtKB-KW"/>
</dbReference>
<accession>A0A0F9W7W2</accession>
<feature type="domain" description="DHFR" evidence="6">
    <location>
        <begin position="1"/>
        <end position="164"/>
    </location>
</feature>
<dbReference type="InterPro" id="IPR012259">
    <property type="entry name" value="DHFR"/>
</dbReference>
<dbReference type="InterPro" id="IPR024072">
    <property type="entry name" value="DHFR-like_dom_sf"/>
</dbReference>
<dbReference type="PANTHER" id="PTHR48069">
    <property type="entry name" value="DIHYDROFOLATE REDUCTASE"/>
    <property type="match status" value="1"/>
</dbReference>
<dbReference type="AlphaFoldDB" id="A0A0F9W7W2"/>
<dbReference type="Pfam" id="PF00186">
    <property type="entry name" value="DHFR_1"/>
    <property type="match status" value="1"/>
</dbReference>
<keyword evidence="5" id="KW-0560">Oxidoreductase</keyword>
<keyword evidence="3" id="KW-0554">One-carbon metabolism</keyword>
<evidence type="ECO:0000256" key="5">
    <source>
        <dbReference type="ARBA" id="ARBA00023002"/>
    </source>
</evidence>
<dbReference type="PIRSF" id="PIRSF000194">
    <property type="entry name" value="DHFR"/>
    <property type="match status" value="1"/>
</dbReference>
<evidence type="ECO:0000256" key="4">
    <source>
        <dbReference type="ARBA" id="ARBA00022857"/>
    </source>
</evidence>
<evidence type="ECO:0000313" key="7">
    <source>
        <dbReference type="EMBL" id="KKO08363.1"/>
    </source>
</evidence>
<dbReference type="InterPro" id="IPR001796">
    <property type="entry name" value="DHFR_dom"/>
</dbReference>
<dbReference type="PANTHER" id="PTHR48069:SF3">
    <property type="entry name" value="DIHYDROFOLATE REDUCTASE"/>
    <property type="match status" value="1"/>
</dbReference>
<dbReference type="InterPro" id="IPR017925">
    <property type="entry name" value="DHFR_CS"/>
</dbReference>
<dbReference type="EMBL" id="LAZR01000009">
    <property type="protein sequence ID" value="KKO08363.1"/>
    <property type="molecule type" value="Genomic_DNA"/>
</dbReference>
<name>A0A0F9W7W2_9ZZZZ</name>
<comment type="caution">
    <text evidence="7">The sequence shown here is derived from an EMBL/GenBank/DDBJ whole genome shotgun (WGS) entry which is preliminary data.</text>
</comment>
<keyword evidence="4" id="KW-0521">NADP</keyword>
<dbReference type="GO" id="GO:0046654">
    <property type="term" value="P:tetrahydrofolate biosynthetic process"/>
    <property type="evidence" value="ECO:0007669"/>
    <property type="project" value="InterPro"/>
</dbReference>
<comment type="pathway">
    <text evidence="1">Cofactor biosynthesis; tetrahydrofolate biosynthesis; 5,6,7,8-tetrahydrofolate from 7,8-dihydrofolate: step 1/1.</text>
</comment>
<dbReference type="GO" id="GO:0005829">
    <property type="term" value="C:cytosol"/>
    <property type="evidence" value="ECO:0007669"/>
    <property type="project" value="TreeGrafter"/>
</dbReference>
<reference evidence="7" key="1">
    <citation type="journal article" date="2015" name="Nature">
        <title>Complex archaea that bridge the gap between prokaryotes and eukaryotes.</title>
        <authorList>
            <person name="Spang A."/>
            <person name="Saw J.H."/>
            <person name="Jorgensen S.L."/>
            <person name="Zaremba-Niedzwiedzka K."/>
            <person name="Martijn J."/>
            <person name="Lind A.E."/>
            <person name="van Eijk R."/>
            <person name="Schleper C."/>
            <person name="Guy L."/>
            <person name="Ettema T.J."/>
        </authorList>
    </citation>
    <scope>NUCLEOTIDE SEQUENCE</scope>
</reference>
<evidence type="ECO:0000256" key="2">
    <source>
        <dbReference type="ARBA" id="ARBA00012856"/>
    </source>
</evidence>
<dbReference type="GO" id="GO:0046655">
    <property type="term" value="P:folic acid metabolic process"/>
    <property type="evidence" value="ECO:0007669"/>
    <property type="project" value="TreeGrafter"/>
</dbReference>
<dbReference type="GO" id="GO:0046452">
    <property type="term" value="P:dihydrofolate metabolic process"/>
    <property type="evidence" value="ECO:0007669"/>
    <property type="project" value="TreeGrafter"/>
</dbReference>
<dbReference type="CDD" id="cd00209">
    <property type="entry name" value="DHFR"/>
    <property type="match status" value="1"/>
</dbReference>
<organism evidence="7">
    <name type="scientific">marine sediment metagenome</name>
    <dbReference type="NCBI Taxonomy" id="412755"/>
    <lineage>
        <taxon>unclassified sequences</taxon>
        <taxon>metagenomes</taxon>
        <taxon>ecological metagenomes</taxon>
    </lineage>
</organism>
<dbReference type="PROSITE" id="PS51330">
    <property type="entry name" value="DHFR_2"/>
    <property type="match status" value="1"/>
</dbReference>
<dbReference type="GO" id="GO:0004146">
    <property type="term" value="F:dihydrofolate reductase activity"/>
    <property type="evidence" value="ECO:0007669"/>
    <property type="project" value="UniProtKB-EC"/>
</dbReference>